<dbReference type="InterPro" id="IPR023373">
    <property type="entry name" value="YmcC_sf"/>
</dbReference>
<keyword evidence="2" id="KW-1185">Reference proteome</keyword>
<dbReference type="EMBL" id="LAXJ01000020">
    <property type="protein sequence ID" value="KRS11367.1"/>
    <property type="molecule type" value="Genomic_DNA"/>
</dbReference>
<sequence>MIDSRRAQGPAKKEIPDSVVQREIRRALSSSDGPFALMQIEGTGSVAVLRVIETNGPYRTWSAWGTSERRSVSTRGGVITSTRGLGTDLMSSSVNGLLGMLSRRQDGIERQVLRHLDGENQIEETEAYCAFTPDGRQTYEGGALRLAVTRIDVFCKTDTGTFNNYYLVSDSGRIVEARTWLGEGLGYFTLSHLR</sequence>
<evidence type="ECO:0000313" key="1">
    <source>
        <dbReference type="EMBL" id="KRS11367.1"/>
    </source>
</evidence>
<dbReference type="AlphaFoldDB" id="A0A0T5NR20"/>
<organism evidence="1 2">
    <name type="scientific">Roseovarius atlanticus</name>
    <dbReference type="NCBI Taxonomy" id="1641875"/>
    <lineage>
        <taxon>Bacteria</taxon>
        <taxon>Pseudomonadati</taxon>
        <taxon>Pseudomonadota</taxon>
        <taxon>Alphaproteobacteria</taxon>
        <taxon>Rhodobacterales</taxon>
        <taxon>Roseobacteraceae</taxon>
        <taxon>Roseovarius</taxon>
    </lineage>
</organism>
<evidence type="ECO:0000313" key="2">
    <source>
        <dbReference type="Proteomes" id="UP000051295"/>
    </source>
</evidence>
<dbReference type="InterPro" id="IPR021308">
    <property type="entry name" value="GfcB"/>
</dbReference>
<reference evidence="1 2" key="1">
    <citation type="submission" date="2015-04" db="EMBL/GenBank/DDBJ databases">
        <title>The draft genome sequence of Roseovarius sp.R12b.</title>
        <authorList>
            <person name="Li G."/>
            <person name="Lai Q."/>
            <person name="Shao Z."/>
            <person name="Yan P."/>
        </authorList>
    </citation>
    <scope>NUCLEOTIDE SEQUENCE [LARGE SCALE GENOMIC DNA]</scope>
    <source>
        <strain evidence="1 2">R12B</strain>
    </source>
</reference>
<dbReference type="SUPFAM" id="SSF159270">
    <property type="entry name" value="YmcC-like"/>
    <property type="match status" value="1"/>
</dbReference>
<gene>
    <name evidence="1" type="ORF">XM53_17280</name>
</gene>
<dbReference type="Pfam" id="PF11102">
    <property type="entry name" value="YjbF"/>
    <property type="match status" value="1"/>
</dbReference>
<proteinExistence type="predicted"/>
<dbReference type="Gene3D" id="2.40.360.10">
    <property type="entry name" value="YmcC-like"/>
    <property type="match status" value="1"/>
</dbReference>
<protein>
    <submittedName>
        <fullName evidence="1">Uncharacterized protein</fullName>
    </submittedName>
</protein>
<accession>A0A0T5NR20</accession>
<dbReference type="Proteomes" id="UP000051295">
    <property type="component" value="Unassembled WGS sequence"/>
</dbReference>
<dbReference type="PATRIC" id="fig|1641875.4.peg.1955"/>
<comment type="caution">
    <text evidence="1">The sequence shown here is derived from an EMBL/GenBank/DDBJ whole genome shotgun (WGS) entry which is preliminary data.</text>
</comment>
<dbReference type="STRING" id="1641875.XM53_17280"/>
<name>A0A0T5NR20_9RHOB</name>